<name>A0A2T4ZBT3_9BACL</name>
<accession>A0A2T4ZBT3</accession>
<keyword evidence="2" id="KW-1185">Reference proteome</keyword>
<sequence length="44" mass="5245">MKVKKEGEGDLLFSSLSYFRFLRILYETSRLMQNLHRSSLHSLL</sequence>
<dbReference type="Proteomes" id="UP000241639">
    <property type="component" value="Unassembled WGS sequence"/>
</dbReference>
<gene>
    <name evidence="1" type="ORF">C8J48_1928</name>
</gene>
<dbReference type="EMBL" id="PZZP01000001">
    <property type="protein sequence ID" value="PTM59316.1"/>
    <property type="molecule type" value="Genomic_DNA"/>
</dbReference>
<reference evidence="1 2" key="1">
    <citation type="submission" date="2018-04" db="EMBL/GenBank/DDBJ databases">
        <title>Genomic Encyclopedia of Archaeal and Bacterial Type Strains, Phase II (KMG-II): from individual species to whole genera.</title>
        <authorList>
            <person name="Goeker M."/>
        </authorList>
    </citation>
    <scope>NUCLEOTIDE SEQUENCE [LARGE SCALE GENOMIC DNA]</scope>
    <source>
        <strain evidence="1 2">DSM 45169</strain>
    </source>
</reference>
<comment type="caution">
    <text evidence="1">The sequence shown here is derived from an EMBL/GenBank/DDBJ whole genome shotgun (WGS) entry which is preliminary data.</text>
</comment>
<dbReference type="AlphaFoldDB" id="A0A2T4ZBT3"/>
<evidence type="ECO:0000313" key="1">
    <source>
        <dbReference type="EMBL" id="PTM59316.1"/>
    </source>
</evidence>
<proteinExistence type="predicted"/>
<evidence type="ECO:0000313" key="2">
    <source>
        <dbReference type="Proteomes" id="UP000241639"/>
    </source>
</evidence>
<organism evidence="1 2">
    <name type="scientific">Desmospora activa DSM 45169</name>
    <dbReference type="NCBI Taxonomy" id="1121389"/>
    <lineage>
        <taxon>Bacteria</taxon>
        <taxon>Bacillati</taxon>
        <taxon>Bacillota</taxon>
        <taxon>Bacilli</taxon>
        <taxon>Bacillales</taxon>
        <taxon>Thermoactinomycetaceae</taxon>
        <taxon>Desmospora</taxon>
    </lineage>
</organism>
<protein>
    <submittedName>
        <fullName evidence="1">Uncharacterized protein</fullName>
    </submittedName>
</protein>